<dbReference type="PANTHER" id="PTHR37412:SF2">
    <property type="entry name" value="C2 DOMAIN-CONTAINING PROTEIN 5"/>
    <property type="match status" value="1"/>
</dbReference>
<dbReference type="EMBL" id="QCYY01002568">
    <property type="protein sequence ID" value="ROT69382.1"/>
    <property type="molecule type" value="Genomic_DNA"/>
</dbReference>
<dbReference type="OrthoDB" id="419768at2759"/>
<dbReference type="GO" id="GO:0005509">
    <property type="term" value="F:calcium ion binding"/>
    <property type="evidence" value="ECO:0007669"/>
    <property type="project" value="TreeGrafter"/>
</dbReference>
<accession>A0A423SYZ7</accession>
<evidence type="ECO:0000313" key="6">
    <source>
        <dbReference type="Proteomes" id="UP000283509"/>
    </source>
</evidence>
<feature type="compositionally biased region" description="Acidic residues" evidence="1">
    <location>
        <begin position="518"/>
        <end position="527"/>
    </location>
</feature>
<feature type="compositionally biased region" description="Low complexity" evidence="1">
    <location>
        <begin position="715"/>
        <end position="746"/>
    </location>
</feature>
<gene>
    <name evidence="5" type="ORF">C7M84_012436</name>
</gene>
<dbReference type="Pfam" id="PF23028">
    <property type="entry name" value="YbjQ_3"/>
    <property type="match status" value="1"/>
</dbReference>
<evidence type="ECO:0000256" key="1">
    <source>
        <dbReference type="SAM" id="MobiDB-lite"/>
    </source>
</evidence>
<dbReference type="GO" id="GO:0031340">
    <property type="term" value="P:positive regulation of vesicle fusion"/>
    <property type="evidence" value="ECO:0007669"/>
    <property type="project" value="TreeGrafter"/>
</dbReference>
<evidence type="ECO:0008006" key="7">
    <source>
        <dbReference type="Google" id="ProtNLM"/>
    </source>
</evidence>
<feature type="compositionally biased region" description="Polar residues" evidence="1">
    <location>
        <begin position="705"/>
        <end position="714"/>
    </location>
</feature>
<feature type="domain" description="C2CD5 C-terminal" evidence="4">
    <location>
        <begin position="768"/>
        <end position="862"/>
    </location>
</feature>
<organism evidence="5 6">
    <name type="scientific">Penaeus vannamei</name>
    <name type="common">Whiteleg shrimp</name>
    <name type="synonym">Litopenaeus vannamei</name>
    <dbReference type="NCBI Taxonomy" id="6689"/>
    <lineage>
        <taxon>Eukaryota</taxon>
        <taxon>Metazoa</taxon>
        <taxon>Ecdysozoa</taxon>
        <taxon>Arthropoda</taxon>
        <taxon>Crustacea</taxon>
        <taxon>Multicrustacea</taxon>
        <taxon>Malacostraca</taxon>
        <taxon>Eumalacostraca</taxon>
        <taxon>Eucarida</taxon>
        <taxon>Decapoda</taxon>
        <taxon>Dendrobranchiata</taxon>
        <taxon>Penaeoidea</taxon>
        <taxon>Penaeidae</taxon>
        <taxon>Penaeus</taxon>
    </lineage>
</organism>
<dbReference type="AlphaFoldDB" id="A0A423SYZ7"/>
<dbReference type="InterPro" id="IPR038983">
    <property type="entry name" value="C2CD5"/>
</dbReference>
<feature type="compositionally biased region" description="Polar residues" evidence="1">
    <location>
        <begin position="83"/>
        <end position="94"/>
    </location>
</feature>
<dbReference type="InterPro" id="IPR056431">
    <property type="entry name" value="C2CD5_YbjQ-rel_dom"/>
</dbReference>
<sequence length="877" mass="94454">MDSRDLLQCALDVAAKCPSHPVYISSLDMLVEARPGSASMVGSPKRSSRSRHTSGCYPVSRSPLPIESDGSKNEAGSVGCAATNGSIPTHSPTHSGKLASPARTPGVSINRRSSDSDLSITPKGGSLAGSGGSSGGGGGGKGGTMTGIHRPIMTQDSFDLLEYPFLTMKNFPTGFILHLGGTVSARSVKLLDRTHTPEELETRDNWWTQLRMEIRSHARALACNVVLGYEEFTTISDEVCVLNATGTAAVISLHYLDTDTGMGMHGNPSGKSSVKEPYTGSQTCMSRSHPCIEDGFSGDGGGSMTSQLPPPPPSGISSSVYHTPPTTPPCTMCHVPYSETSLPFRVKITKCVVCRKGKVPDVLFTTLEPPAGMPITGRGCLIQARVARPKRDLKGELNAKEISDSLPFLEYELHKQLMNKMKIKGMNALFGLRVRVTVGERLIVGVATATAVFLTALQPPPVPRVTSASSCREEERRRVDVQKLLLSTIARNKECYGTKHIISDTMGDEMNGGRGSDSEDSEDDLPEIDLSSGNKDTCVLELDDMEDAEMIGMLVEGCQPDRLVAVSTEIPPGVPRENIVRNLQMFTRVWRAKVPATMNHSTFNQYFDKILQSVYFKVRKLAPCILAGLQINVELPEEDELQISLLGMVLGEGNPAQSVQGGSQSGTLDVPFKKSKQDDGELIFKMEELLPSSDDSTKHKPPTHPAQNLVMSKQSTSSITTVPSMPSISSVVSMSSSTSSARSSTRSRNEQKYITYHQPPKERYGVEITPLSHIPGARIERHLGNLNFFFIRESTSIKECGGLSGFMGSFVTEVLALVRAHVAALGGNAMIAYFMSECVLLHNPYKNQGQCLINVGGDVVQVVYSAATALPEASAEE</sequence>
<feature type="region of interest" description="Disordered" evidence="1">
    <location>
        <begin position="506"/>
        <end position="532"/>
    </location>
</feature>
<reference evidence="5 6" key="2">
    <citation type="submission" date="2019-01" db="EMBL/GenBank/DDBJ databases">
        <title>The decoding of complex shrimp genome reveals the adaptation for benthos swimmer, frequently molting mechanism and breeding impact on genome.</title>
        <authorList>
            <person name="Sun Y."/>
            <person name="Gao Y."/>
            <person name="Yu Y."/>
        </authorList>
    </citation>
    <scope>NUCLEOTIDE SEQUENCE [LARGE SCALE GENOMIC DNA]</scope>
    <source>
        <tissue evidence="5">Muscle</tissue>
    </source>
</reference>
<dbReference type="InterPro" id="IPR056430">
    <property type="entry name" value="C2CD5_YbjQ-like_dom"/>
</dbReference>
<dbReference type="Pfam" id="PF23025">
    <property type="entry name" value="YbjQ_2"/>
    <property type="match status" value="2"/>
</dbReference>
<dbReference type="GO" id="GO:0090314">
    <property type="term" value="P:positive regulation of protein targeting to membrane"/>
    <property type="evidence" value="ECO:0007669"/>
    <property type="project" value="TreeGrafter"/>
</dbReference>
<feature type="domain" description="C2" evidence="2">
    <location>
        <begin position="357"/>
        <end position="455"/>
    </location>
</feature>
<dbReference type="GO" id="GO:0005886">
    <property type="term" value="C:plasma membrane"/>
    <property type="evidence" value="ECO:0007669"/>
    <property type="project" value="TreeGrafter"/>
</dbReference>
<proteinExistence type="predicted"/>
<keyword evidence="6" id="KW-1185">Reference proteome</keyword>
<evidence type="ECO:0000259" key="2">
    <source>
        <dbReference type="Pfam" id="PF23025"/>
    </source>
</evidence>
<dbReference type="GO" id="GO:0072659">
    <property type="term" value="P:protein localization to plasma membrane"/>
    <property type="evidence" value="ECO:0007669"/>
    <property type="project" value="TreeGrafter"/>
</dbReference>
<feature type="compositionally biased region" description="Gly residues" evidence="1">
    <location>
        <begin position="126"/>
        <end position="145"/>
    </location>
</feature>
<protein>
    <recommendedName>
        <fullName evidence="7">C2 domain-containing protein 5</fullName>
    </recommendedName>
</protein>
<dbReference type="STRING" id="6689.A0A423SYZ7"/>
<feature type="domain" description="C2" evidence="3">
    <location>
        <begin position="560"/>
        <end position="651"/>
    </location>
</feature>
<evidence type="ECO:0000259" key="3">
    <source>
        <dbReference type="Pfam" id="PF23028"/>
    </source>
</evidence>
<dbReference type="GO" id="GO:0065002">
    <property type="term" value="P:intracellular protein transmembrane transport"/>
    <property type="evidence" value="ECO:0007669"/>
    <property type="project" value="TreeGrafter"/>
</dbReference>
<reference evidence="5 6" key="1">
    <citation type="submission" date="2018-04" db="EMBL/GenBank/DDBJ databases">
        <authorList>
            <person name="Zhang X."/>
            <person name="Yuan J."/>
            <person name="Li F."/>
            <person name="Xiang J."/>
        </authorList>
    </citation>
    <scope>NUCLEOTIDE SEQUENCE [LARGE SCALE GENOMIC DNA]</scope>
    <source>
        <tissue evidence="5">Muscle</tissue>
    </source>
</reference>
<feature type="region of interest" description="Disordered" evidence="1">
    <location>
        <begin position="37"/>
        <end position="145"/>
    </location>
</feature>
<comment type="caution">
    <text evidence="5">The sequence shown here is derived from an EMBL/GenBank/DDBJ whole genome shotgun (WGS) entry which is preliminary data.</text>
</comment>
<feature type="region of interest" description="Disordered" evidence="1">
    <location>
        <begin position="692"/>
        <end position="753"/>
    </location>
</feature>
<dbReference type="Pfam" id="PF23128">
    <property type="entry name" value="YbjQ_4"/>
    <property type="match status" value="1"/>
</dbReference>
<dbReference type="GO" id="GO:0005544">
    <property type="term" value="F:calcium-dependent phospholipid binding"/>
    <property type="evidence" value="ECO:0007669"/>
    <property type="project" value="InterPro"/>
</dbReference>
<feature type="region of interest" description="Disordered" evidence="1">
    <location>
        <begin position="297"/>
        <end position="316"/>
    </location>
</feature>
<feature type="domain" description="C2" evidence="2">
    <location>
        <begin position="160"/>
        <end position="252"/>
    </location>
</feature>
<evidence type="ECO:0000259" key="4">
    <source>
        <dbReference type="Pfam" id="PF23128"/>
    </source>
</evidence>
<name>A0A423SYZ7_PENVA</name>
<evidence type="ECO:0000313" key="5">
    <source>
        <dbReference type="EMBL" id="ROT69382.1"/>
    </source>
</evidence>
<dbReference type="InterPro" id="IPR057815">
    <property type="entry name" value="C2CD5_C"/>
</dbReference>
<dbReference type="Proteomes" id="UP000283509">
    <property type="component" value="Unassembled WGS sequence"/>
</dbReference>
<dbReference type="GO" id="GO:0010828">
    <property type="term" value="P:positive regulation of D-glucose transmembrane transport"/>
    <property type="evidence" value="ECO:0007669"/>
    <property type="project" value="TreeGrafter"/>
</dbReference>
<dbReference type="PANTHER" id="PTHR37412">
    <property type="entry name" value="C2 DOMAIN-CONTAINING PROTEIN 5"/>
    <property type="match status" value="1"/>
</dbReference>